<accession>A0A3M7TBN6</accession>
<evidence type="ECO:0000313" key="1">
    <source>
        <dbReference type="EMBL" id="RNA45225.1"/>
    </source>
</evidence>
<dbReference type="EMBL" id="REGN01000004">
    <property type="protein sequence ID" value="RNA45225.1"/>
    <property type="molecule type" value="Genomic_DNA"/>
</dbReference>
<proteinExistence type="predicted"/>
<dbReference type="AlphaFoldDB" id="A0A3M7TBN6"/>
<evidence type="ECO:0000313" key="2">
    <source>
        <dbReference type="Proteomes" id="UP000276133"/>
    </source>
</evidence>
<sequence length="83" mass="9533">MKRQSLYLRTCCVDMAYIGIPFRVVYLHNAQMDLAIHFKQVICAYIFSAHTSIGFSLYEVIYGTKPVKVMDRLVEEASAKNPK</sequence>
<organism evidence="1 2">
    <name type="scientific">Brachionus plicatilis</name>
    <name type="common">Marine rotifer</name>
    <name type="synonym">Brachionus muelleri</name>
    <dbReference type="NCBI Taxonomy" id="10195"/>
    <lineage>
        <taxon>Eukaryota</taxon>
        <taxon>Metazoa</taxon>
        <taxon>Spiralia</taxon>
        <taxon>Gnathifera</taxon>
        <taxon>Rotifera</taxon>
        <taxon>Eurotatoria</taxon>
        <taxon>Monogononta</taxon>
        <taxon>Pseudotrocha</taxon>
        <taxon>Ploima</taxon>
        <taxon>Brachionidae</taxon>
        <taxon>Brachionus</taxon>
    </lineage>
</organism>
<dbReference type="Proteomes" id="UP000276133">
    <property type="component" value="Unassembled WGS sequence"/>
</dbReference>
<comment type="caution">
    <text evidence="1">The sequence shown here is derived from an EMBL/GenBank/DDBJ whole genome shotgun (WGS) entry which is preliminary data.</text>
</comment>
<name>A0A3M7TBN6_BRAPC</name>
<protein>
    <submittedName>
        <fullName evidence="1">Uncharacterized protein</fullName>
    </submittedName>
</protein>
<keyword evidence="2" id="KW-1185">Reference proteome</keyword>
<reference evidence="1 2" key="1">
    <citation type="journal article" date="2018" name="Sci. Rep.">
        <title>Genomic signatures of local adaptation to the degree of environmental predictability in rotifers.</title>
        <authorList>
            <person name="Franch-Gras L."/>
            <person name="Hahn C."/>
            <person name="Garcia-Roger E.M."/>
            <person name="Carmona M.J."/>
            <person name="Serra M."/>
            <person name="Gomez A."/>
        </authorList>
    </citation>
    <scope>NUCLEOTIDE SEQUENCE [LARGE SCALE GENOMIC DNA]</scope>
    <source>
        <strain evidence="1">HYR1</strain>
    </source>
</reference>
<gene>
    <name evidence="1" type="ORF">BpHYR1_053794</name>
</gene>